<dbReference type="InterPro" id="IPR039018">
    <property type="entry name" value="VapC20-like"/>
</dbReference>
<dbReference type="Proteomes" id="UP000323439">
    <property type="component" value="Unassembled WGS sequence"/>
</dbReference>
<organism evidence="2 3">
    <name type="scientific">Methanobrevibacter millerae</name>
    <dbReference type="NCBI Taxonomy" id="230361"/>
    <lineage>
        <taxon>Archaea</taxon>
        <taxon>Methanobacteriati</taxon>
        <taxon>Methanobacteriota</taxon>
        <taxon>Methanomada group</taxon>
        <taxon>Methanobacteria</taxon>
        <taxon>Methanobacteriales</taxon>
        <taxon>Methanobacteriaceae</taxon>
        <taxon>Methanobrevibacter</taxon>
    </lineage>
</organism>
<keyword evidence="3" id="KW-1185">Reference proteome</keyword>
<accession>A0A1G5VZ65</accession>
<dbReference type="OrthoDB" id="41298at2157"/>
<protein>
    <recommendedName>
        <fullName evidence="1">PIN domain-containing protein</fullName>
    </recommendedName>
</protein>
<proteinExistence type="predicted"/>
<evidence type="ECO:0000313" key="3">
    <source>
        <dbReference type="Proteomes" id="UP000323439"/>
    </source>
</evidence>
<dbReference type="SUPFAM" id="SSF88723">
    <property type="entry name" value="PIN domain-like"/>
    <property type="match status" value="1"/>
</dbReference>
<dbReference type="Pfam" id="PF01850">
    <property type="entry name" value="PIN"/>
    <property type="match status" value="1"/>
</dbReference>
<dbReference type="EMBL" id="FMXB01000006">
    <property type="protein sequence ID" value="SDA51152.1"/>
    <property type="molecule type" value="Genomic_DNA"/>
</dbReference>
<dbReference type="Gene3D" id="3.40.50.1010">
    <property type="entry name" value="5'-nuclease"/>
    <property type="match status" value="1"/>
</dbReference>
<dbReference type="RefSeq" id="WP_149731612.1">
    <property type="nucleotide sequence ID" value="NZ_FMXB01000006.1"/>
</dbReference>
<dbReference type="InterPro" id="IPR029060">
    <property type="entry name" value="PIN-like_dom_sf"/>
</dbReference>
<dbReference type="PANTHER" id="PTHR42188:SF1">
    <property type="entry name" value="23S RRNA-SPECIFIC ENDONUCLEASE VAPC20"/>
    <property type="match status" value="1"/>
</dbReference>
<dbReference type="GO" id="GO:0016075">
    <property type="term" value="P:rRNA catabolic process"/>
    <property type="evidence" value="ECO:0007669"/>
    <property type="project" value="TreeGrafter"/>
</dbReference>
<dbReference type="GO" id="GO:0004521">
    <property type="term" value="F:RNA endonuclease activity"/>
    <property type="evidence" value="ECO:0007669"/>
    <property type="project" value="InterPro"/>
</dbReference>
<evidence type="ECO:0000313" key="2">
    <source>
        <dbReference type="EMBL" id="SDA51152.1"/>
    </source>
</evidence>
<reference evidence="2 3" key="1">
    <citation type="submission" date="2016-10" db="EMBL/GenBank/DDBJ databases">
        <authorList>
            <person name="Varghese N."/>
            <person name="Submissions S."/>
        </authorList>
    </citation>
    <scope>NUCLEOTIDE SEQUENCE [LARGE SCALE GENOMIC DNA]</scope>
    <source>
        <strain evidence="2 3">DSM 16643</strain>
    </source>
</reference>
<dbReference type="AlphaFoldDB" id="A0A1G5VZ65"/>
<sequence>MIFVDTSFLVGLLLTNDVNNPRANELIDLIDDDDLIINNTVLTETINFLSKCKKIKQGHVIKDSIDILLNSCDIHYLTANDYSAAIGTYLHYNGAVNFSDCTILKSMESLGIDEIVSFDSDFDLISGIKRRY</sequence>
<name>A0A1G5VZ65_9EURY</name>
<feature type="domain" description="PIN" evidence="1">
    <location>
        <begin position="2"/>
        <end position="125"/>
    </location>
</feature>
<dbReference type="InterPro" id="IPR002716">
    <property type="entry name" value="PIN_dom"/>
</dbReference>
<dbReference type="PANTHER" id="PTHR42188">
    <property type="entry name" value="23S RRNA-SPECIFIC ENDONUCLEASE VAPC20"/>
    <property type="match status" value="1"/>
</dbReference>
<evidence type="ECO:0000259" key="1">
    <source>
        <dbReference type="Pfam" id="PF01850"/>
    </source>
</evidence>
<gene>
    <name evidence="2" type="ORF">SAMN02910315_01041</name>
</gene>